<evidence type="ECO:0000313" key="2">
    <source>
        <dbReference type="EMBL" id="WGV15811.1"/>
    </source>
</evidence>
<reference evidence="2 3" key="1">
    <citation type="submission" date="2023-04" db="EMBL/GenBank/DDBJ databases">
        <title>YMD61, complete Genome.</title>
        <authorList>
            <person name="Zhang J."/>
        </authorList>
    </citation>
    <scope>NUCLEOTIDE SEQUENCE [LARGE SCALE GENOMIC DNA]</scope>
    <source>
        <strain evidence="2 3">YMD61</strain>
    </source>
</reference>
<name>A0ABY8Q4Q9_9RHOB</name>
<dbReference type="InterPro" id="IPR009495">
    <property type="entry name" value="NrsF"/>
</dbReference>
<keyword evidence="1" id="KW-0472">Membrane</keyword>
<dbReference type="Pfam" id="PF06532">
    <property type="entry name" value="NrsF"/>
    <property type="match status" value="1"/>
</dbReference>
<feature type="transmembrane region" description="Helical" evidence="1">
    <location>
        <begin position="59"/>
        <end position="78"/>
    </location>
</feature>
<evidence type="ECO:0000313" key="3">
    <source>
        <dbReference type="Proteomes" id="UP001230978"/>
    </source>
</evidence>
<feature type="transmembrane region" description="Helical" evidence="1">
    <location>
        <begin position="183"/>
        <end position="205"/>
    </location>
</feature>
<evidence type="ECO:0000256" key="1">
    <source>
        <dbReference type="SAM" id="Phobius"/>
    </source>
</evidence>
<feature type="transmembrane region" description="Helical" evidence="1">
    <location>
        <begin position="25"/>
        <end position="47"/>
    </location>
</feature>
<keyword evidence="3" id="KW-1185">Reference proteome</keyword>
<protein>
    <submittedName>
        <fullName evidence="2">DUF1109 domain-containing protein</fullName>
    </submittedName>
</protein>
<keyword evidence="1" id="KW-0812">Transmembrane</keyword>
<proteinExistence type="predicted"/>
<gene>
    <name evidence="2" type="ORF">QF092_16395</name>
</gene>
<dbReference type="Proteomes" id="UP001230978">
    <property type="component" value="Chromosome"/>
</dbReference>
<feature type="transmembrane region" description="Helical" evidence="1">
    <location>
        <begin position="90"/>
        <end position="111"/>
    </location>
</feature>
<sequence>MRTDDLIGLLAADAQPSPPLRPARIGGVAVAGILAAVALFLTLAGMRDGLATVMQRPEVLAKTLLPLILFLMALPWALRQMRPDASTPPWGYVALPVAVAVGLWVWAFAVLPPPLRFAEQMGSAIVECLGFILLLSLLPLGVLLWMMRQGASENPMRAGALAGLAIGCGVTVGYSLFCTKDNPIFYVTWYGVAVLLVTGIGALAGRRMLRW</sequence>
<dbReference type="EMBL" id="CP124535">
    <property type="protein sequence ID" value="WGV15811.1"/>
    <property type="molecule type" value="Genomic_DNA"/>
</dbReference>
<feature type="transmembrane region" description="Helical" evidence="1">
    <location>
        <begin position="123"/>
        <end position="146"/>
    </location>
</feature>
<feature type="transmembrane region" description="Helical" evidence="1">
    <location>
        <begin position="158"/>
        <end position="177"/>
    </location>
</feature>
<keyword evidence="1" id="KW-1133">Transmembrane helix</keyword>
<organism evidence="2 3">
    <name type="scientific">Fuscovulum ytuae</name>
    <dbReference type="NCBI Taxonomy" id="3042299"/>
    <lineage>
        <taxon>Bacteria</taxon>
        <taxon>Pseudomonadati</taxon>
        <taxon>Pseudomonadota</taxon>
        <taxon>Alphaproteobacteria</taxon>
        <taxon>Rhodobacterales</taxon>
        <taxon>Paracoccaceae</taxon>
        <taxon>Fuscovulum</taxon>
    </lineage>
</organism>
<dbReference type="RefSeq" id="WP_281465541.1">
    <property type="nucleotide sequence ID" value="NZ_CP124535.1"/>
</dbReference>
<accession>A0ABY8Q4Q9</accession>